<dbReference type="Pfam" id="PF13460">
    <property type="entry name" value="NAD_binding_10"/>
    <property type="match status" value="1"/>
</dbReference>
<sequence length="493" mass="55000">MTSVRPMRVLLTGATGYIGGRLAPELLKRGHSLVCLVRSKRKLSERDWVRNPGVTVIEADALDEQAVREAASTCDAAYYLIHAMEAGNDDFVERDRRLAASFASAVRDTSVQRIVYLGGLGELGAGLSKHLRSRQEVEQILRDSGVPVTVLRAAMILGSGSASFEILRYLVERLPVMITPRWVKTRCQPISVIDVLAYLIDVLEIEEPIDRSLEIGGPEVLSYRELMRQMAEAMGFRRRWVIPLPILSPKLSSLWLGLVTPVSAAIARPLAEGLRNEVIVHDDTVQQLFPRQTIPPREAIERALDRTRSGQVMTTWSAAGVVPGDPDWAGGKVFEDTRSVVIDASASTVFAAVCRVGGGHGWYAADYLWRLRGWMDQLVGGPGLRRGRRHPETVSYGEALDFWRVTDVRRNARLELRAEMKLPGVAELAFDIEPEGDRQRLLMSARFMPKGLFGLAYWYSVLPFHHIVFSGMLREMKRAAEAMEKLPTHSSVH</sequence>
<dbReference type="SUPFAM" id="SSF55961">
    <property type="entry name" value="Bet v1-like"/>
    <property type="match status" value="1"/>
</dbReference>
<keyword evidence="4" id="KW-1185">Reference proteome</keyword>
<proteinExistence type="predicted"/>
<organism evidence="3 4">
    <name type="scientific">Mucisphaera calidilacus</name>
    <dbReference type="NCBI Taxonomy" id="2527982"/>
    <lineage>
        <taxon>Bacteria</taxon>
        <taxon>Pseudomonadati</taxon>
        <taxon>Planctomycetota</taxon>
        <taxon>Phycisphaerae</taxon>
        <taxon>Phycisphaerales</taxon>
        <taxon>Phycisphaeraceae</taxon>
        <taxon>Mucisphaera</taxon>
    </lineage>
</organism>
<dbReference type="EMBL" id="CP036280">
    <property type="protein sequence ID" value="QDU70539.1"/>
    <property type="molecule type" value="Genomic_DNA"/>
</dbReference>
<dbReference type="OrthoDB" id="9774199at2"/>
<dbReference type="Gene3D" id="3.40.50.720">
    <property type="entry name" value="NAD(P)-binding Rossmann-like Domain"/>
    <property type="match status" value="1"/>
</dbReference>
<dbReference type="PANTHER" id="PTHR48079">
    <property type="entry name" value="PROTEIN YEEZ"/>
    <property type="match status" value="1"/>
</dbReference>
<dbReference type="KEGG" id="mcad:Pan265_03670"/>
<evidence type="ECO:0000259" key="2">
    <source>
        <dbReference type="Pfam" id="PF13460"/>
    </source>
</evidence>
<feature type="domain" description="NAD(P)-binding" evidence="2">
    <location>
        <begin position="13"/>
        <end position="156"/>
    </location>
</feature>
<dbReference type="Gene3D" id="3.30.530.20">
    <property type="match status" value="1"/>
</dbReference>
<dbReference type="InterPro" id="IPR023393">
    <property type="entry name" value="START-like_dom_sf"/>
</dbReference>
<evidence type="ECO:0000256" key="1">
    <source>
        <dbReference type="SAM" id="Phobius"/>
    </source>
</evidence>
<gene>
    <name evidence="3" type="ORF">Pan265_03670</name>
</gene>
<reference evidence="3 4" key="1">
    <citation type="submission" date="2019-02" db="EMBL/GenBank/DDBJ databases">
        <title>Deep-cultivation of Planctomycetes and their phenomic and genomic characterization uncovers novel biology.</title>
        <authorList>
            <person name="Wiegand S."/>
            <person name="Jogler M."/>
            <person name="Boedeker C."/>
            <person name="Pinto D."/>
            <person name="Vollmers J."/>
            <person name="Rivas-Marin E."/>
            <person name="Kohn T."/>
            <person name="Peeters S.H."/>
            <person name="Heuer A."/>
            <person name="Rast P."/>
            <person name="Oberbeckmann S."/>
            <person name="Bunk B."/>
            <person name="Jeske O."/>
            <person name="Meyerdierks A."/>
            <person name="Storesund J.E."/>
            <person name="Kallscheuer N."/>
            <person name="Luecker S."/>
            <person name="Lage O.M."/>
            <person name="Pohl T."/>
            <person name="Merkel B.J."/>
            <person name="Hornburger P."/>
            <person name="Mueller R.-W."/>
            <person name="Bruemmer F."/>
            <person name="Labrenz M."/>
            <person name="Spormann A.M."/>
            <person name="Op den Camp H."/>
            <person name="Overmann J."/>
            <person name="Amann R."/>
            <person name="Jetten M.S.M."/>
            <person name="Mascher T."/>
            <person name="Medema M.H."/>
            <person name="Devos D.P."/>
            <person name="Kaster A.-K."/>
            <person name="Ovreas L."/>
            <person name="Rohde M."/>
            <person name="Galperin M.Y."/>
            <person name="Jogler C."/>
        </authorList>
    </citation>
    <scope>NUCLEOTIDE SEQUENCE [LARGE SCALE GENOMIC DNA]</scope>
    <source>
        <strain evidence="3 4">Pan265</strain>
    </source>
</reference>
<keyword evidence="1" id="KW-0472">Membrane</keyword>
<dbReference type="PANTHER" id="PTHR48079:SF6">
    <property type="entry name" value="NAD(P)-BINDING DOMAIN-CONTAINING PROTEIN-RELATED"/>
    <property type="match status" value="1"/>
</dbReference>
<dbReference type="GO" id="GO:0004029">
    <property type="term" value="F:aldehyde dehydrogenase (NAD+) activity"/>
    <property type="evidence" value="ECO:0007669"/>
    <property type="project" value="TreeGrafter"/>
</dbReference>
<keyword evidence="1" id="KW-1133">Transmembrane helix</keyword>
<dbReference type="Proteomes" id="UP000320386">
    <property type="component" value="Chromosome"/>
</dbReference>
<feature type="transmembrane region" description="Helical" evidence="1">
    <location>
        <begin position="452"/>
        <end position="473"/>
    </location>
</feature>
<keyword evidence="1" id="KW-0812">Transmembrane</keyword>
<accession>A0A518BU83</accession>
<dbReference type="InterPro" id="IPR051783">
    <property type="entry name" value="NAD(P)-dependent_oxidoreduct"/>
</dbReference>
<dbReference type="InterPro" id="IPR016040">
    <property type="entry name" value="NAD(P)-bd_dom"/>
</dbReference>
<dbReference type="AlphaFoldDB" id="A0A518BU83"/>
<dbReference type="InterPro" id="IPR021295">
    <property type="entry name" value="DUF2867"/>
</dbReference>
<dbReference type="GO" id="GO:0005737">
    <property type="term" value="C:cytoplasm"/>
    <property type="evidence" value="ECO:0007669"/>
    <property type="project" value="TreeGrafter"/>
</dbReference>
<protein>
    <recommendedName>
        <fullName evidence="2">NAD(P)-binding domain-containing protein</fullName>
    </recommendedName>
</protein>
<dbReference type="SUPFAM" id="SSF51735">
    <property type="entry name" value="NAD(P)-binding Rossmann-fold domains"/>
    <property type="match status" value="1"/>
</dbReference>
<name>A0A518BU83_9BACT</name>
<dbReference type="Pfam" id="PF11066">
    <property type="entry name" value="DUF2867"/>
    <property type="match status" value="1"/>
</dbReference>
<evidence type="ECO:0000313" key="4">
    <source>
        <dbReference type="Proteomes" id="UP000320386"/>
    </source>
</evidence>
<dbReference type="RefSeq" id="WP_145444705.1">
    <property type="nucleotide sequence ID" value="NZ_CP036280.1"/>
</dbReference>
<dbReference type="InterPro" id="IPR036291">
    <property type="entry name" value="NAD(P)-bd_dom_sf"/>
</dbReference>
<evidence type="ECO:0000313" key="3">
    <source>
        <dbReference type="EMBL" id="QDU70539.1"/>
    </source>
</evidence>